<evidence type="ECO:0000313" key="3">
    <source>
        <dbReference type="Proteomes" id="UP001066276"/>
    </source>
</evidence>
<sequence length="213" mass="24089">MKDTSSGLPRDNPFTSLWQKTPSTIMDSSDTPPVSPSENTFVAPITQAYMDKFLQEHRSEIVFLKSEVKTCIHELKCEVKKQCGHVDDLKHTCDTRSEDQVALWYKGGTLGEQHIELQLKQEDLENKRKRTNIRIRGISRGMEGMDIMAFTGDLLLVIRGDEDAAPTALDRVHNVASAPRLLDFTPEIVMQVHFFTEKEANLQARTKTAGLVF</sequence>
<evidence type="ECO:0000313" key="2">
    <source>
        <dbReference type="EMBL" id="KAJ1124104.1"/>
    </source>
</evidence>
<accession>A0AAV7PAD1</accession>
<gene>
    <name evidence="2" type="ORF">NDU88_002566</name>
</gene>
<dbReference type="EMBL" id="JANPWB010000011">
    <property type="protein sequence ID" value="KAJ1124104.1"/>
    <property type="molecule type" value="Genomic_DNA"/>
</dbReference>
<dbReference type="Gene3D" id="3.30.70.1820">
    <property type="entry name" value="L1 transposable element, RRM domain"/>
    <property type="match status" value="1"/>
</dbReference>
<reference evidence="2" key="1">
    <citation type="journal article" date="2022" name="bioRxiv">
        <title>Sequencing and chromosome-scale assembly of the giantPleurodeles waltlgenome.</title>
        <authorList>
            <person name="Brown T."/>
            <person name="Elewa A."/>
            <person name="Iarovenko S."/>
            <person name="Subramanian E."/>
            <person name="Araus A.J."/>
            <person name="Petzold A."/>
            <person name="Susuki M."/>
            <person name="Suzuki K.-i.T."/>
            <person name="Hayashi T."/>
            <person name="Toyoda A."/>
            <person name="Oliveira C."/>
            <person name="Osipova E."/>
            <person name="Leigh N.D."/>
            <person name="Simon A."/>
            <person name="Yun M.H."/>
        </authorList>
    </citation>
    <scope>NUCLEOTIDE SEQUENCE</scope>
    <source>
        <strain evidence="2">20211129_DDA</strain>
        <tissue evidence="2">Liver</tissue>
    </source>
</reference>
<organism evidence="2 3">
    <name type="scientific">Pleurodeles waltl</name>
    <name type="common">Iberian ribbed newt</name>
    <dbReference type="NCBI Taxonomy" id="8319"/>
    <lineage>
        <taxon>Eukaryota</taxon>
        <taxon>Metazoa</taxon>
        <taxon>Chordata</taxon>
        <taxon>Craniata</taxon>
        <taxon>Vertebrata</taxon>
        <taxon>Euteleostomi</taxon>
        <taxon>Amphibia</taxon>
        <taxon>Batrachia</taxon>
        <taxon>Caudata</taxon>
        <taxon>Salamandroidea</taxon>
        <taxon>Salamandridae</taxon>
        <taxon>Pleurodelinae</taxon>
        <taxon>Pleurodeles</taxon>
    </lineage>
</organism>
<protein>
    <submittedName>
        <fullName evidence="2">Uncharacterized protein</fullName>
    </submittedName>
</protein>
<comment type="caution">
    <text evidence="2">The sequence shown here is derived from an EMBL/GenBank/DDBJ whole genome shotgun (WGS) entry which is preliminary data.</text>
</comment>
<dbReference type="AlphaFoldDB" id="A0AAV7PAD1"/>
<name>A0AAV7PAD1_PLEWA</name>
<proteinExistence type="predicted"/>
<evidence type="ECO:0000256" key="1">
    <source>
        <dbReference type="SAM" id="MobiDB-lite"/>
    </source>
</evidence>
<dbReference type="Proteomes" id="UP001066276">
    <property type="component" value="Chromosome 7"/>
</dbReference>
<keyword evidence="3" id="KW-1185">Reference proteome</keyword>
<feature type="region of interest" description="Disordered" evidence="1">
    <location>
        <begin position="1"/>
        <end position="37"/>
    </location>
</feature>